<feature type="transmembrane region" description="Helical" evidence="6">
    <location>
        <begin position="12"/>
        <end position="32"/>
    </location>
</feature>
<keyword evidence="4 6" id="KW-1133">Transmembrane helix</keyword>
<dbReference type="EMBL" id="JAJNCT010000005">
    <property type="protein sequence ID" value="MCD2164466.1"/>
    <property type="molecule type" value="Genomic_DNA"/>
</dbReference>
<dbReference type="InterPro" id="IPR001123">
    <property type="entry name" value="LeuE-type"/>
</dbReference>
<dbReference type="Pfam" id="PF01810">
    <property type="entry name" value="LysE"/>
    <property type="match status" value="1"/>
</dbReference>
<feature type="transmembrane region" description="Helical" evidence="6">
    <location>
        <begin position="120"/>
        <end position="139"/>
    </location>
</feature>
<comment type="caution">
    <text evidence="7">The sequence shown here is derived from an EMBL/GenBank/DDBJ whole genome shotgun (WGS) entry which is preliminary data.</text>
</comment>
<dbReference type="PANTHER" id="PTHR30086:SF20">
    <property type="entry name" value="ARGININE EXPORTER PROTEIN ARGO-RELATED"/>
    <property type="match status" value="1"/>
</dbReference>
<evidence type="ECO:0000256" key="5">
    <source>
        <dbReference type="ARBA" id="ARBA00023136"/>
    </source>
</evidence>
<evidence type="ECO:0000256" key="4">
    <source>
        <dbReference type="ARBA" id="ARBA00022989"/>
    </source>
</evidence>
<feature type="transmembrane region" description="Helical" evidence="6">
    <location>
        <begin position="192"/>
        <end position="212"/>
    </location>
</feature>
<keyword evidence="2" id="KW-1003">Cell membrane</keyword>
<organism evidence="7 8">
    <name type="scientific">Comamonas koreensis</name>
    <dbReference type="NCBI Taxonomy" id="160825"/>
    <lineage>
        <taxon>Bacteria</taxon>
        <taxon>Pseudomonadati</taxon>
        <taxon>Pseudomonadota</taxon>
        <taxon>Betaproteobacteria</taxon>
        <taxon>Burkholderiales</taxon>
        <taxon>Comamonadaceae</taxon>
        <taxon>Comamonas</taxon>
    </lineage>
</organism>
<proteinExistence type="predicted"/>
<keyword evidence="8" id="KW-1185">Reference proteome</keyword>
<gene>
    <name evidence="7" type="ORF">LPW39_04895</name>
</gene>
<dbReference type="GO" id="GO:0005886">
    <property type="term" value="C:plasma membrane"/>
    <property type="evidence" value="ECO:0007669"/>
    <property type="project" value="UniProtKB-SubCell"/>
</dbReference>
<evidence type="ECO:0000256" key="2">
    <source>
        <dbReference type="ARBA" id="ARBA00022475"/>
    </source>
</evidence>
<dbReference type="RefSeq" id="WP_230771790.1">
    <property type="nucleotide sequence ID" value="NZ_JAJNCT010000005.1"/>
</dbReference>
<evidence type="ECO:0000256" key="6">
    <source>
        <dbReference type="SAM" id="Phobius"/>
    </source>
</evidence>
<dbReference type="Proteomes" id="UP001199260">
    <property type="component" value="Unassembled WGS sequence"/>
</dbReference>
<reference evidence="7 8" key="1">
    <citation type="submission" date="2021-11" db="EMBL/GenBank/DDBJ databases">
        <title>Genome sequence.</title>
        <authorList>
            <person name="Sun Q."/>
        </authorList>
    </citation>
    <scope>NUCLEOTIDE SEQUENCE [LARGE SCALE GENOMIC DNA]</scope>
    <source>
        <strain evidence="7 8">KCTC 12005</strain>
    </source>
</reference>
<evidence type="ECO:0000313" key="7">
    <source>
        <dbReference type="EMBL" id="MCD2164466.1"/>
    </source>
</evidence>
<protein>
    <submittedName>
        <fullName evidence="7">LysE family transporter</fullName>
    </submittedName>
</protein>
<keyword evidence="3 6" id="KW-0812">Transmembrane</keyword>
<accession>A0AAW4XUT0</accession>
<dbReference type="GO" id="GO:0015171">
    <property type="term" value="F:amino acid transmembrane transporter activity"/>
    <property type="evidence" value="ECO:0007669"/>
    <property type="project" value="TreeGrafter"/>
</dbReference>
<evidence type="ECO:0000256" key="1">
    <source>
        <dbReference type="ARBA" id="ARBA00004651"/>
    </source>
</evidence>
<sequence length="221" mass="23378">MWTTSMTSTWLAGFTVCLSLIVSIGAQNLYVLRQAVSGEHVRACVAWCVFSDALLIGIGVAGMAQVLGDSPTLAYYLTLGGALFLLAYGLMALWRAAMPAGAAPAADADGDAPATSARRGLWRVLGALVVITLFNPHVYLDTVVLVGSIGARQDGSLKWIFVLGAACASLAWFVMLASAGRRLQTLFAKPQAWRVMDGFTGVMMLALAWWVYSGLENIGAA</sequence>
<name>A0AAW4XUT0_9BURK</name>
<evidence type="ECO:0000256" key="3">
    <source>
        <dbReference type="ARBA" id="ARBA00022692"/>
    </source>
</evidence>
<dbReference type="PANTHER" id="PTHR30086">
    <property type="entry name" value="ARGININE EXPORTER PROTEIN ARGO"/>
    <property type="match status" value="1"/>
</dbReference>
<keyword evidence="5 6" id="KW-0472">Membrane</keyword>
<comment type="subcellular location">
    <subcellularLocation>
        <location evidence="1">Cell membrane</location>
        <topology evidence="1">Multi-pass membrane protein</topology>
    </subcellularLocation>
</comment>
<feature type="transmembrane region" description="Helical" evidence="6">
    <location>
        <begin position="44"/>
        <end position="67"/>
    </location>
</feature>
<evidence type="ECO:0000313" key="8">
    <source>
        <dbReference type="Proteomes" id="UP001199260"/>
    </source>
</evidence>
<dbReference type="AlphaFoldDB" id="A0AAW4XUT0"/>
<feature type="transmembrane region" description="Helical" evidence="6">
    <location>
        <begin position="73"/>
        <end position="94"/>
    </location>
</feature>
<feature type="transmembrane region" description="Helical" evidence="6">
    <location>
        <begin position="159"/>
        <end position="180"/>
    </location>
</feature>